<comment type="caution">
    <text evidence="4">The sequence shown here is derived from an EMBL/GenBank/DDBJ whole genome shotgun (WGS) entry which is preliminary data.</text>
</comment>
<name>A0A0G1S5U7_9BACT</name>
<accession>A0A0G1S5U7</accession>
<dbReference type="PANTHER" id="PTHR43179">
    <property type="entry name" value="RHAMNOSYLTRANSFERASE WBBL"/>
    <property type="match status" value="1"/>
</dbReference>
<dbReference type="PANTHER" id="PTHR43179:SF12">
    <property type="entry name" value="GALACTOFURANOSYLTRANSFERASE GLFT2"/>
    <property type="match status" value="1"/>
</dbReference>
<reference evidence="4 5" key="1">
    <citation type="journal article" date="2015" name="Nature">
        <title>rRNA introns, odd ribosomes, and small enigmatic genomes across a large radiation of phyla.</title>
        <authorList>
            <person name="Brown C.T."/>
            <person name="Hug L.A."/>
            <person name="Thomas B.C."/>
            <person name="Sharon I."/>
            <person name="Castelle C.J."/>
            <person name="Singh A."/>
            <person name="Wilkins M.J."/>
            <person name="Williams K.H."/>
            <person name="Banfield J.F."/>
        </authorList>
    </citation>
    <scope>NUCLEOTIDE SEQUENCE [LARGE SCALE GENOMIC DNA]</scope>
</reference>
<dbReference type="Pfam" id="PF13641">
    <property type="entry name" value="Glyco_tranf_2_3"/>
    <property type="match status" value="1"/>
</dbReference>
<evidence type="ECO:0000313" key="4">
    <source>
        <dbReference type="EMBL" id="KKU64731.1"/>
    </source>
</evidence>
<keyword evidence="3" id="KW-0808">Transferase</keyword>
<evidence type="ECO:0008006" key="6">
    <source>
        <dbReference type="Google" id="ProtNLM"/>
    </source>
</evidence>
<dbReference type="AlphaFoldDB" id="A0A0G1S5U7"/>
<evidence type="ECO:0000256" key="2">
    <source>
        <dbReference type="ARBA" id="ARBA00022676"/>
    </source>
</evidence>
<dbReference type="STRING" id="1618364.UX86_C0005G0014"/>
<dbReference type="Gene3D" id="3.90.550.10">
    <property type="entry name" value="Spore Coat Polysaccharide Biosynthesis Protein SpsA, Chain A"/>
    <property type="match status" value="1"/>
</dbReference>
<dbReference type="PATRIC" id="fig|1618364.3.peg.198"/>
<keyword evidence="2" id="KW-0328">Glycosyltransferase</keyword>
<organism evidence="4 5">
    <name type="scientific">Candidatus Amesbacteria bacterium GW2011_GWC1_47_15</name>
    <dbReference type="NCBI Taxonomy" id="1618364"/>
    <lineage>
        <taxon>Bacteria</taxon>
        <taxon>Candidatus Amesiibacteriota</taxon>
    </lineage>
</organism>
<dbReference type="InterPro" id="IPR029044">
    <property type="entry name" value="Nucleotide-diphossugar_trans"/>
</dbReference>
<dbReference type="CDD" id="cd04186">
    <property type="entry name" value="GT_2_like_c"/>
    <property type="match status" value="1"/>
</dbReference>
<sequence>MKISIIVLNWNGSEFISDCLASLQKLSHPQFEVEMVVVDNDSTDSSPDLIRGKFPGIKLIQNDSNLGFAEGNNVGIRYCLQRGADFVWLVNPDMVAHPSALLELVRSAGRHISGGVFGSKTYFAPGFETHKERYSPKDLGHVLYYAGGHMDWANLMAGHRGVDEVDTGQYDHDVETDFVNGASMFIRSLVLNAAGLLDPRYFLYYEENDFCQRVKRRGWQLIYASQSILWHSNARSTGLGSPLQDYYITRNRLLFGMRYAPVRTKLALARQSMDLYFKGRPWERRAVLDYYTGNLGAGSYQP</sequence>
<dbReference type="EMBL" id="LCNU01000005">
    <property type="protein sequence ID" value="KKU64731.1"/>
    <property type="molecule type" value="Genomic_DNA"/>
</dbReference>
<evidence type="ECO:0000256" key="1">
    <source>
        <dbReference type="ARBA" id="ARBA00006739"/>
    </source>
</evidence>
<evidence type="ECO:0000313" key="5">
    <source>
        <dbReference type="Proteomes" id="UP000034502"/>
    </source>
</evidence>
<proteinExistence type="inferred from homology"/>
<evidence type="ECO:0000256" key="3">
    <source>
        <dbReference type="ARBA" id="ARBA00022679"/>
    </source>
</evidence>
<protein>
    <recommendedName>
        <fullName evidence="6">Glycosyl transferase family 2</fullName>
    </recommendedName>
</protein>
<dbReference type="SUPFAM" id="SSF53448">
    <property type="entry name" value="Nucleotide-diphospho-sugar transferases"/>
    <property type="match status" value="1"/>
</dbReference>
<dbReference type="GO" id="GO:0016757">
    <property type="term" value="F:glycosyltransferase activity"/>
    <property type="evidence" value="ECO:0007669"/>
    <property type="project" value="UniProtKB-KW"/>
</dbReference>
<comment type="similarity">
    <text evidence="1">Belongs to the glycosyltransferase 2 family.</text>
</comment>
<gene>
    <name evidence="4" type="ORF">UX86_C0005G0014</name>
</gene>
<dbReference type="Proteomes" id="UP000034502">
    <property type="component" value="Unassembled WGS sequence"/>
</dbReference>